<organism evidence="1 2">
    <name type="scientific">Cirrhinus molitorella</name>
    <name type="common">mud carp</name>
    <dbReference type="NCBI Taxonomy" id="172907"/>
    <lineage>
        <taxon>Eukaryota</taxon>
        <taxon>Metazoa</taxon>
        <taxon>Chordata</taxon>
        <taxon>Craniata</taxon>
        <taxon>Vertebrata</taxon>
        <taxon>Euteleostomi</taxon>
        <taxon>Actinopterygii</taxon>
        <taxon>Neopterygii</taxon>
        <taxon>Teleostei</taxon>
        <taxon>Ostariophysi</taxon>
        <taxon>Cypriniformes</taxon>
        <taxon>Cyprinidae</taxon>
        <taxon>Labeoninae</taxon>
        <taxon>Labeonini</taxon>
        <taxon>Cirrhinus</taxon>
    </lineage>
</organism>
<name>A0AA88P8J2_9TELE</name>
<accession>A0AA88P8J2</accession>
<reference evidence="1" key="1">
    <citation type="submission" date="2023-08" db="EMBL/GenBank/DDBJ databases">
        <title>Chromosome-level Genome Assembly of mud carp (Cirrhinus molitorella).</title>
        <authorList>
            <person name="Liu H."/>
        </authorList>
    </citation>
    <scope>NUCLEOTIDE SEQUENCE</scope>
    <source>
        <strain evidence="1">Prfri</strain>
        <tissue evidence="1">Muscle</tissue>
    </source>
</reference>
<keyword evidence="2" id="KW-1185">Reference proteome</keyword>
<sequence>MRSDPSLPFYPCSLATRGRGVVRAHERLRAMMLMVVIKGFHSFERRKRGVPLSLSLGADGPWQDGSCHMAPGRNGGKVSPPCSSPLPMSVIFPALSSSALFSEYKRCSPTALMTLLRICSLTFVPIRTYTRGSFAVLLFPSSQE</sequence>
<dbReference type="AlphaFoldDB" id="A0AA88P8J2"/>
<gene>
    <name evidence="1" type="ORF">Q8A67_021449</name>
</gene>
<evidence type="ECO:0000313" key="1">
    <source>
        <dbReference type="EMBL" id="KAK2874296.1"/>
    </source>
</evidence>
<comment type="caution">
    <text evidence="1">The sequence shown here is derived from an EMBL/GenBank/DDBJ whole genome shotgun (WGS) entry which is preliminary data.</text>
</comment>
<proteinExistence type="predicted"/>
<dbReference type="Proteomes" id="UP001187343">
    <property type="component" value="Unassembled WGS sequence"/>
</dbReference>
<dbReference type="EMBL" id="JAUYZG010000021">
    <property type="protein sequence ID" value="KAK2874296.1"/>
    <property type="molecule type" value="Genomic_DNA"/>
</dbReference>
<evidence type="ECO:0000313" key="2">
    <source>
        <dbReference type="Proteomes" id="UP001187343"/>
    </source>
</evidence>
<protein>
    <submittedName>
        <fullName evidence="1">Uncharacterized protein</fullName>
    </submittedName>
</protein>